<dbReference type="InterPro" id="IPR036097">
    <property type="entry name" value="HisK_dim/P_sf"/>
</dbReference>
<keyword evidence="7" id="KW-0067">ATP-binding</keyword>
<name>K5DEK0_9BACE</name>
<feature type="domain" description="PAS" evidence="12">
    <location>
        <begin position="87"/>
        <end position="152"/>
    </location>
</feature>
<proteinExistence type="predicted"/>
<dbReference type="InterPro" id="IPR005467">
    <property type="entry name" value="His_kinase_dom"/>
</dbReference>
<dbReference type="SMART" id="SM00387">
    <property type="entry name" value="HATPase_c"/>
    <property type="match status" value="1"/>
</dbReference>
<dbReference type="InterPro" id="IPR000014">
    <property type="entry name" value="PAS"/>
</dbReference>
<dbReference type="Pfam" id="PF02518">
    <property type="entry name" value="HATPase_c"/>
    <property type="match status" value="1"/>
</dbReference>
<evidence type="ECO:0000256" key="2">
    <source>
        <dbReference type="ARBA" id="ARBA00012438"/>
    </source>
</evidence>
<dbReference type="EMBL" id="AGXW01000005">
    <property type="protein sequence ID" value="EKJ91378.1"/>
    <property type="molecule type" value="Genomic_DNA"/>
</dbReference>
<dbReference type="CDD" id="cd00082">
    <property type="entry name" value="HisKA"/>
    <property type="match status" value="1"/>
</dbReference>
<dbReference type="Pfam" id="PF08448">
    <property type="entry name" value="PAS_4"/>
    <property type="match status" value="1"/>
</dbReference>
<feature type="transmembrane region" description="Helical" evidence="10">
    <location>
        <begin position="47"/>
        <end position="67"/>
    </location>
</feature>
<dbReference type="InterPro" id="IPR013656">
    <property type="entry name" value="PAS_4"/>
</dbReference>
<dbReference type="NCBIfam" id="TIGR00229">
    <property type="entry name" value="sensory_box"/>
    <property type="match status" value="1"/>
</dbReference>
<dbReference type="PROSITE" id="PS50112">
    <property type="entry name" value="PAS"/>
    <property type="match status" value="1"/>
</dbReference>
<comment type="caution">
    <text evidence="13">The sequence shown here is derived from an EMBL/GenBank/DDBJ whole genome shotgun (WGS) entry which is preliminary data.</text>
</comment>
<comment type="catalytic activity">
    <reaction evidence="1">
        <text>ATP + protein L-histidine = ADP + protein N-phospho-L-histidine.</text>
        <dbReference type="EC" id="2.7.13.3"/>
    </reaction>
</comment>
<feature type="transmembrane region" description="Helical" evidence="10">
    <location>
        <begin position="20"/>
        <end position="41"/>
    </location>
</feature>
<dbReference type="InterPro" id="IPR003661">
    <property type="entry name" value="HisK_dim/P_dom"/>
</dbReference>
<dbReference type="AlphaFoldDB" id="K5DEK0"/>
<evidence type="ECO:0000256" key="6">
    <source>
        <dbReference type="ARBA" id="ARBA00022777"/>
    </source>
</evidence>
<gene>
    <name evidence="13" type="ORF">HMPREF1057_01721</name>
</gene>
<dbReference type="SUPFAM" id="SSF47384">
    <property type="entry name" value="Homodimeric domain of signal transducing histidine kinase"/>
    <property type="match status" value="1"/>
</dbReference>
<dbReference type="PRINTS" id="PR00344">
    <property type="entry name" value="BCTRLSENSOR"/>
</dbReference>
<dbReference type="InterPro" id="IPR036890">
    <property type="entry name" value="HATPase_C_sf"/>
</dbReference>
<dbReference type="FunFam" id="1.10.287.130:FF:000002">
    <property type="entry name" value="Two-component osmosensing histidine kinase"/>
    <property type="match status" value="1"/>
</dbReference>
<keyword evidence="5" id="KW-0547">Nucleotide-binding</keyword>
<evidence type="ECO:0000256" key="8">
    <source>
        <dbReference type="ARBA" id="ARBA00023012"/>
    </source>
</evidence>
<keyword evidence="10" id="KW-0472">Membrane</keyword>
<dbReference type="PANTHER" id="PTHR43711">
    <property type="entry name" value="TWO-COMPONENT HISTIDINE KINASE"/>
    <property type="match status" value="1"/>
</dbReference>
<dbReference type="InterPro" id="IPR003594">
    <property type="entry name" value="HATPase_dom"/>
</dbReference>
<dbReference type="Gene3D" id="3.30.450.20">
    <property type="entry name" value="PAS domain"/>
    <property type="match status" value="1"/>
</dbReference>
<evidence type="ECO:0000259" key="12">
    <source>
        <dbReference type="PROSITE" id="PS50112"/>
    </source>
</evidence>
<dbReference type="HOGENOM" id="CLU_000445_89_13_10"/>
<accession>K5DEK0</accession>
<evidence type="ECO:0000256" key="3">
    <source>
        <dbReference type="ARBA" id="ARBA00022553"/>
    </source>
</evidence>
<evidence type="ECO:0000256" key="5">
    <source>
        <dbReference type="ARBA" id="ARBA00022741"/>
    </source>
</evidence>
<dbReference type="SMART" id="SM00091">
    <property type="entry name" value="PAS"/>
    <property type="match status" value="1"/>
</dbReference>
<keyword evidence="3" id="KW-0597">Phosphoprotein</keyword>
<organism evidence="13 14">
    <name type="scientific">Bacteroides finegoldii CL09T03C10</name>
    <dbReference type="NCBI Taxonomy" id="997888"/>
    <lineage>
        <taxon>Bacteria</taxon>
        <taxon>Pseudomonadati</taxon>
        <taxon>Bacteroidota</taxon>
        <taxon>Bacteroidia</taxon>
        <taxon>Bacteroidales</taxon>
        <taxon>Bacteroidaceae</taxon>
        <taxon>Bacteroides</taxon>
    </lineage>
</organism>
<keyword evidence="4" id="KW-0808">Transferase</keyword>
<evidence type="ECO:0000313" key="13">
    <source>
        <dbReference type="EMBL" id="EKJ91378.1"/>
    </source>
</evidence>
<evidence type="ECO:0000313" key="14">
    <source>
        <dbReference type="Proteomes" id="UP000007995"/>
    </source>
</evidence>
<keyword evidence="10" id="KW-1133">Transmembrane helix</keyword>
<keyword evidence="10" id="KW-0812">Transmembrane</keyword>
<feature type="domain" description="Histidine kinase" evidence="11">
    <location>
        <begin position="354"/>
        <end position="567"/>
    </location>
</feature>
<dbReference type="GO" id="GO:0005524">
    <property type="term" value="F:ATP binding"/>
    <property type="evidence" value="ECO:0007669"/>
    <property type="project" value="UniProtKB-KW"/>
</dbReference>
<dbReference type="SUPFAM" id="SSF55785">
    <property type="entry name" value="PYP-like sensor domain (PAS domain)"/>
    <property type="match status" value="1"/>
</dbReference>
<dbReference type="CDD" id="cd16922">
    <property type="entry name" value="HATPase_EvgS-ArcB-TorS-like"/>
    <property type="match status" value="1"/>
</dbReference>
<feature type="coiled-coil region" evidence="9">
    <location>
        <begin position="327"/>
        <end position="354"/>
    </location>
</feature>
<dbReference type="PANTHER" id="PTHR43711:SF31">
    <property type="entry name" value="HISTIDINE KINASE"/>
    <property type="match status" value="1"/>
</dbReference>
<dbReference type="GO" id="GO:0000155">
    <property type="term" value="F:phosphorelay sensor kinase activity"/>
    <property type="evidence" value="ECO:0007669"/>
    <property type="project" value="InterPro"/>
</dbReference>
<dbReference type="InterPro" id="IPR035965">
    <property type="entry name" value="PAS-like_dom_sf"/>
</dbReference>
<dbReference type="Pfam" id="PF00512">
    <property type="entry name" value="HisKA"/>
    <property type="match status" value="1"/>
</dbReference>
<dbReference type="Gene3D" id="3.30.565.10">
    <property type="entry name" value="Histidine kinase-like ATPase, C-terminal domain"/>
    <property type="match status" value="1"/>
</dbReference>
<evidence type="ECO:0000256" key="9">
    <source>
        <dbReference type="SAM" id="Coils"/>
    </source>
</evidence>
<evidence type="ECO:0000256" key="10">
    <source>
        <dbReference type="SAM" id="Phobius"/>
    </source>
</evidence>
<sequence length="571" mass="66651">MILKGNIFMYYFLKVKEQFISLHLIYIKHFMANNILLNYWINEAHWGYNYLLVIILLLVISILLYRIRKLQKTIKKTNHSYRFSFDILDNLPFPIFVKDITNDFRYYYWNKESAAQSGISSEEAIGHTDYEIYGEERGEKYRHIDKELIQEGKVYRKEEKYTTPDGITHDTIAVKSIISWEGEKKWLLATRWDITQLKNYERELVAAKEELEKALKKQKLALKSIDFGLIYIDKNYRVQWEETRQIASLVKGRRYIPGKICYQTSALRNEPCGQCAFKKAIEQGKIIRHTTRVDDVDFEVTATPVFGDEKETEIIGGLLRFENITEKLKMDKMLQEAKEKAEESNRLKSAFLANMSHEIRTPLNAIVGFSEMVCQTEEEEERKEFVKIISSNNILLLQLIDDILDLSKIEAGTMEFTFAQTDINELMEGICRQMQEKNSSPDVQILFTEKADQCMMYTDRIRLSQVIINFTNNALKFTPKGSIEMGYRIEEAKDEIYFYVKDTGIGIPADKIDKVFERFIKLNSFIKGTGLGLAICRVIVERLGGVIGVESKEGEGSRFWFRIPRSEKIEK</sequence>
<dbReference type="Proteomes" id="UP000007995">
    <property type="component" value="Unassembled WGS sequence"/>
</dbReference>
<reference evidence="13 14" key="1">
    <citation type="submission" date="2012-02" db="EMBL/GenBank/DDBJ databases">
        <title>The Genome Sequence of Bacteroides finegoldii CL09T03C10.</title>
        <authorList>
            <consortium name="The Broad Institute Genome Sequencing Platform"/>
            <person name="Earl A."/>
            <person name="Ward D."/>
            <person name="Feldgarden M."/>
            <person name="Gevers D."/>
            <person name="Zitomersky N.L."/>
            <person name="Coyne M.J."/>
            <person name="Comstock L.E."/>
            <person name="Young S.K."/>
            <person name="Zeng Q."/>
            <person name="Gargeya S."/>
            <person name="Fitzgerald M."/>
            <person name="Haas B."/>
            <person name="Abouelleil A."/>
            <person name="Alvarado L."/>
            <person name="Arachchi H.M."/>
            <person name="Berlin A."/>
            <person name="Chapman S.B."/>
            <person name="Gearin G."/>
            <person name="Goldberg J."/>
            <person name="Griggs A."/>
            <person name="Gujja S."/>
            <person name="Hansen M."/>
            <person name="Heiman D."/>
            <person name="Howarth C."/>
            <person name="Larimer J."/>
            <person name="Lui A."/>
            <person name="MacDonald P.J.P."/>
            <person name="McCowen C."/>
            <person name="Montmayeur A."/>
            <person name="Murphy C."/>
            <person name="Neiman D."/>
            <person name="Pearson M."/>
            <person name="Priest M."/>
            <person name="Roberts A."/>
            <person name="Saif S."/>
            <person name="Shea T."/>
            <person name="Sisk P."/>
            <person name="Stolte C."/>
            <person name="Sykes S."/>
            <person name="Wortman J."/>
            <person name="Nusbaum C."/>
            <person name="Birren B."/>
        </authorList>
    </citation>
    <scope>NUCLEOTIDE SEQUENCE [LARGE SCALE GENOMIC DNA]</scope>
    <source>
        <strain evidence="13 14">CL09T03C10</strain>
    </source>
</reference>
<dbReference type="InterPro" id="IPR004358">
    <property type="entry name" value="Sig_transdc_His_kin-like_C"/>
</dbReference>
<evidence type="ECO:0000259" key="11">
    <source>
        <dbReference type="PROSITE" id="PS50109"/>
    </source>
</evidence>
<dbReference type="Gene3D" id="1.10.287.130">
    <property type="match status" value="1"/>
</dbReference>
<evidence type="ECO:0000256" key="7">
    <source>
        <dbReference type="ARBA" id="ARBA00022840"/>
    </source>
</evidence>
<feature type="coiled-coil region" evidence="9">
    <location>
        <begin position="194"/>
        <end position="221"/>
    </location>
</feature>
<dbReference type="SMART" id="SM00388">
    <property type="entry name" value="HisKA"/>
    <property type="match status" value="1"/>
</dbReference>
<dbReference type="FunFam" id="3.30.565.10:FF:000006">
    <property type="entry name" value="Sensor histidine kinase WalK"/>
    <property type="match status" value="1"/>
</dbReference>
<dbReference type="SUPFAM" id="SSF55874">
    <property type="entry name" value="ATPase domain of HSP90 chaperone/DNA topoisomerase II/histidine kinase"/>
    <property type="match status" value="1"/>
</dbReference>
<evidence type="ECO:0000256" key="1">
    <source>
        <dbReference type="ARBA" id="ARBA00000085"/>
    </source>
</evidence>
<protein>
    <recommendedName>
        <fullName evidence="2">histidine kinase</fullName>
        <ecNumber evidence="2">2.7.13.3</ecNumber>
    </recommendedName>
</protein>
<dbReference type="PROSITE" id="PS50109">
    <property type="entry name" value="HIS_KIN"/>
    <property type="match status" value="1"/>
</dbReference>
<dbReference type="CDD" id="cd00130">
    <property type="entry name" value="PAS"/>
    <property type="match status" value="1"/>
</dbReference>
<dbReference type="EC" id="2.7.13.3" evidence="2"/>
<evidence type="ECO:0000256" key="4">
    <source>
        <dbReference type="ARBA" id="ARBA00022679"/>
    </source>
</evidence>
<keyword evidence="6" id="KW-0418">Kinase</keyword>
<dbReference type="InterPro" id="IPR050736">
    <property type="entry name" value="Sensor_HK_Regulatory"/>
</dbReference>
<keyword evidence="8" id="KW-0902">Two-component regulatory system</keyword>
<keyword evidence="9" id="KW-0175">Coiled coil</keyword>